<reference evidence="2 3" key="1">
    <citation type="submission" date="2017-04" db="EMBL/GenBank/DDBJ databases">
        <authorList>
            <person name="Afonso C.L."/>
            <person name="Miller P.J."/>
            <person name="Scott M.A."/>
            <person name="Spackman E."/>
            <person name="Goraichik I."/>
            <person name="Dimitrov K.M."/>
            <person name="Suarez D.L."/>
            <person name="Swayne D.E."/>
        </authorList>
    </citation>
    <scope>NUCLEOTIDE SEQUENCE [LARGE SCALE GENOMIC DNA]</scope>
    <source>
        <strain evidence="2 3">N3/975</strain>
    </source>
</reference>
<sequence>MSFMDKFKAGVAEAGSKAKTLVDINRLKLQNNSKKSDIEEQYQEIGKLVFDSIEEGSWPLTKEQLKPQINQILQLKWEIEQNLLQIKNLGDEKICKSCGNQVSINDRFCSKCGYTFEIELEPIQVIELNEGSGYDGDTLVVPDPLQKKEDQ</sequence>
<dbReference type="STRING" id="1313296.SAMN05661091_4436"/>
<dbReference type="Proteomes" id="UP000192940">
    <property type="component" value="Chromosome I"/>
</dbReference>
<dbReference type="EMBL" id="LT840184">
    <property type="protein sequence ID" value="SMF88862.1"/>
    <property type="molecule type" value="Genomic_DNA"/>
</dbReference>
<keyword evidence="3" id="KW-1185">Reference proteome</keyword>
<gene>
    <name evidence="2" type="ORF">SAMN05661091_4436</name>
</gene>
<protein>
    <submittedName>
        <fullName evidence="2">Zinc-ribbon domain-containing protein</fullName>
    </submittedName>
</protein>
<accession>A0A1X7HLC3</accession>
<feature type="domain" description="Zinc-ribbon" evidence="1">
    <location>
        <begin position="95"/>
        <end position="114"/>
    </location>
</feature>
<dbReference type="InterPro" id="IPR038587">
    <property type="entry name" value="Ribosomal_eL40_sf"/>
</dbReference>
<organism evidence="2 3">
    <name type="scientific">Paenibacillus uliginis N3/975</name>
    <dbReference type="NCBI Taxonomy" id="1313296"/>
    <lineage>
        <taxon>Bacteria</taxon>
        <taxon>Bacillati</taxon>
        <taxon>Bacillota</taxon>
        <taxon>Bacilli</taxon>
        <taxon>Bacillales</taxon>
        <taxon>Paenibacillaceae</taxon>
        <taxon>Paenibacillus</taxon>
    </lineage>
</organism>
<name>A0A1X7HLC3_9BACL</name>
<dbReference type="Pfam" id="PF13240">
    <property type="entry name" value="Zn_Ribbon_1"/>
    <property type="match status" value="1"/>
</dbReference>
<evidence type="ECO:0000313" key="2">
    <source>
        <dbReference type="EMBL" id="SMF88862.1"/>
    </source>
</evidence>
<dbReference type="AlphaFoldDB" id="A0A1X7HLC3"/>
<dbReference type="Gene3D" id="4.10.1060.50">
    <property type="match status" value="1"/>
</dbReference>
<evidence type="ECO:0000259" key="1">
    <source>
        <dbReference type="Pfam" id="PF13240"/>
    </source>
</evidence>
<evidence type="ECO:0000313" key="3">
    <source>
        <dbReference type="Proteomes" id="UP000192940"/>
    </source>
</evidence>
<proteinExistence type="predicted"/>
<dbReference type="InterPro" id="IPR026870">
    <property type="entry name" value="Zinc_ribbon_dom"/>
</dbReference>